<feature type="coiled-coil region" evidence="1">
    <location>
        <begin position="43"/>
        <end position="172"/>
    </location>
</feature>
<reference evidence="3" key="1">
    <citation type="submission" date="2017-04" db="EMBL/GenBank/DDBJ databases">
        <authorList>
            <person name="Criscuolo A."/>
        </authorList>
    </citation>
    <scope>NUCLEOTIDE SEQUENCE [LARGE SCALE GENOMIC DNA]</scope>
</reference>
<dbReference type="EMBL" id="FWZD01000002">
    <property type="protein sequence ID" value="SMD64119.1"/>
    <property type="molecule type" value="Genomic_DNA"/>
</dbReference>
<evidence type="ECO:0000313" key="2">
    <source>
        <dbReference type="EMBL" id="SMD64119.1"/>
    </source>
</evidence>
<name>A0A1Y5YU75_9BACI</name>
<gene>
    <name evidence="2" type="ORF">BACERE00185_00007</name>
</gene>
<dbReference type="AlphaFoldDB" id="A0A1Y5YU75"/>
<proteinExistence type="predicted"/>
<evidence type="ECO:0008006" key="4">
    <source>
        <dbReference type="Google" id="ProtNLM"/>
    </source>
</evidence>
<accession>A0A1Y5YU75</accession>
<keyword evidence="1" id="KW-0175">Coiled coil</keyword>
<protein>
    <recommendedName>
        <fullName evidence="4">Chromosome partition protein Smc</fullName>
    </recommendedName>
</protein>
<evidence type="ECO:0000313" key="3">
    <source>
        <dbReference type="Proteomes" id="UP000194439"/>
    </source>
</evidence>
<evidence type="ECO:0000256" key="1">
    <source>
        <dbReference type="SAM" id="Coils"/>
    </source>
</evidence>
<dbReference type="Proteomes" id="UP000194439">
    <property type="component" value="Unassembled WGS sequence"/>
</dbReference>
<organism evidence="2 3">
    <name type="scientific">Bacillus mobilis</name>
    <dbReference type="NCBI Taxonomy" id="2026190"/>
    <lineage>
        <taxon>Bacteria</taxon>
        <taxon>Bacillati</taxon>
        <taxon>Bacillota</taxon>
        <taxon>Bacilli</taxon>
        <taxon>Bacillales</taxon>
        <taxon>Bacillaceae</taxon>
        <taxon>Bacillus</taxon>
        <taxon>Bacillus cereus group</taxon>
    </lineage>
</organism>
<sequence>MGHIQEIDDKSKSIANIEAKKVLGLVGMKEQDYKSLVDYATNGVAYQLQAENLQKELEKTQKEVTQLKADMQIGQDKIRYYYKDIEENLDSLAEKKALQKVKQTDIVKNYGDLIEKYNGLVNKYNDQLKEKKELKQQVDTLKIENRSYQNENRELKLENGKLKGKLVQISKEFSVFKERVGKVLHAQLDRVKTFLRMNDVDRSTIKFLDDRQDKLVQDSLEKMEKPQRQKGMEMER</sequence>